<dbReference type="Pfam" id="PF03713">
    <property type="entry name" value="DUF305"/>
    <property type="match status" value="1"/>
</dbReference>
<dbReference type="RefSeq" id="WP_013827101.1">
    <property type="nucleotide sequence ID" value="NZ_AP022562.1"/>
</dbReference>
<feature type="compositionally biased region" description="Low complexity" evidence="1">
    <location>
        <begin position="22"/>
        <end position="38"/>
    </location>
</feature>
<evidence type="ECO:0000256" key="2">
    <source>
        <dbReference type="SAM" id="SignalP"/>
    </source>
</evidence>
<dbReference type="EMBL" id="AP022562">
    <property type="protein sequence ID" value="BBX12583.1"/>
    <property type="molecule type" value="Genomic_DNA"/>
</dbReference>
<dbReference type="Gene3D" id="1.20.1260.10">
    <property type="match status" value="1"/>
</dbReference>
<evidence type="ECO:0000313" key="4">
    <source>
        <dbReference type="EMBL" id="BBX12583.1"/>
    </source>
</evidence>
<dbReference type="InterPro" id="IPR005183">
    <property type="entry name" value="DUF305_CopM-like"/>
</dbReference>
<dbReference type="Proteomes" id="UP000466997">
    <property type="component" value="Chromosome"/>
</dbReference>
<gene>
    <name evidence="4" type="ORF">MNVM_16640</name>
</gene>
<evidence type="ECO:0000256" key="1">
    <source>
        <dbReference type="SAM" id="MobiDB-lite"/>
    </source>
</evidence>
<dbReference type="PANTHER" id="PTHR36933">
    <property type="entry name" value="SLL0788 PROTEIN"/>
    <property type="match status" value="1"/>
</dbReference>
<feature type="signal peptide" evidence="2">
    <location>
        <begin position="1"/>
        <end position="19"/>
    </location>
</feature>
<feature type="domain" description="DUF305" evidence="3">
    <location>
        <begin position="45"/>
        <end position="187"/>
    </location>
</feature>
<feature type="chain" id="PRO_5038555542" description="DUF305 domain-containing protein" evidence="2">
    <location>
        <begin position="20"/>
        <end position="191"/>
    </location>
</feature>
<dbReference type="KEGG" id="mnm:MNVM_16640"/>
<keyword evidence="2" id="KW-0732">Signal</keyword>
<evidence type="ECO:0000313" key="5">
    <source>
        <dbReference type="Proteomes" id="UP000466997"/>
    </source>
</evidence>
<organism evidence="4 5">
    <name type="scientific">Mycobacterium novum</name>
    <dbReference type="NCBI Taxonomy" id="2492438"/>
    <lineage>
        <taxon>Bacteria</taxon>
        <taxon>Bacillati</taxon>
        <taxon>Actinomycetota</taxon>
        <taxon>Actinomycetes</taxon>
        <taxon>Mycobacteriales</taxon>
        <taxon>Mycobacteriaceae</taxon>
        <taxon>Mycobacterium</taxon>
    </lineage>
</organism>
<dbReference type="InterPro" id="IPR012347">
    <property type="entry name" value="Ferritin-like"/>
</dbReference>
<sequence>MRSALAVVVALVVSISAGACHRSAPAPEQQESSSSAAANTGSPGDIAFLEDMVIHHQQALELTAMVPGQSTDPAVVALADHIAAQQRVELQGCQAQLLQWEASDEHDTATDKRDIPGMVDEATMDKLRGLRGSEFDKLWLRSMISHHRGAIKMAHNEIEHGQSPEAISIAQSLAVRQQAEIDQMNQQLGTL</sequence>
<proteinExistence type="predicted"/>
<feature type="region of interest" description="Disordered" evidence="1">
    <location>
        <begin position="22"/>
        <end position="41"/>
    </location>
</feature>
<name>A0A7I7JLD6_9MYCO</name>
<dbReference type="AlphaFoldDB" id="A0A7I7JLD6"/>
<accession>A0A7I7JLD6</accession>
<evidence type="ECO:0000259" key="3">
    <source>
        <dbReference type="Pfam" id="PF03713"/>
    </source>
</evidence>
<dbReference type="PROSITE" id="PS51257">
    <property type="entry name" value="PROKAR_LIPOPROTEIN"/>
    <property type="match status" value="1"/>
</dbReference>
<keyword evidence="5" id="KW-1185">Reference proteome</keyword>
<reference evidence="4 5" key="1">
    <citation type="journal article" date="2019" name="Emerg. Microbes Infect.">
        <title>Comprehensive subspecies identification of 175 nontuberculous mycobacteria species based on 7547 genomic profiles.</title>
        <authorList>
            <person name="Matsumoto Y."/>
            <person name="Kinjo T."/>
            <person name="Motooka D."/>
            <person name="Nabeya D."/>
            <person name="Jung N."/>
            <person name="Uechi K."/>
            <person name="Horii T."/>
            <person name="Iida T."/>
            <person name="Fujita J."/>
            <person name="Nakamura S."/>
        </authorList>
    </citation>
    <scope>NUCLEOTIDE SEQUENCE [LARGE SCALE GENOMIC DNA]</scope>
    <source>
        <strain evidence="4 5">JCM 6391</strain>
    </source>
</reference>
<dbReference type="PANTHER" id="PTHR36933:SF1">
    <property type="entry name" value="SLL0788 PROTEIN"/>
    <property type="match status" value="1"/>
</dbReference>
<protein>
    <recommendedName>
        <fullName evidence="3">DUF305 domain-containing protein</fullName>
    </recommendedName>
</protein>